<keyword evidence="3" id="KW-0158">Chromosome</keyword>
<evidence type="ECO:0000256" key="7">
    <source>
        <dbReference type="ARBA" id="ARBA00044757"/>
    </source>
</evidence>
<evidence type="ECO:0000256" key="3">
    <source>
        <dbReference type="ARBA" id="ARBA00022454"/>
    </source>
</evidence>
<dbReference type="Proteomes" id="UP000829291">
    <property type="component" value="Chromosome 2"/>
</dbReference>
<feature type="region of interest" description="Disordered" evidence="8">
    <location>
        <begin position="729"/>
        <end position="766"/>
    </location>
</feature>
<dbReference type="PANTHER" id="PTHR12162">
    <property type="entry name" value="NIBRIN-RELATED"/>
    <property type="match status" value="1"/>
</dbReference>
<dbReference type="CDD" id="cd17741">
    <property type="entry name" value="BRCT_nibrin"/>
    <property type="match status" value="1"/>
</dbReference>
<dbReference type="InterPro" id="IPR036420">
    <property type="entry name" value="BRCT_dom_sf"/>
</dbReference>
<feature type="compositionally biased region" description="Basic and acidic residues" evidence="8">
    <location>
        <begin position="485"/>
        <end position="494"/>
    </location>
</feature>
<dbReference type="InterPro" id="IPR008984">
    <property type="entry name" value="SMAD_FHA_dom_sf"/>
</dbReference>
<dbReference type="GO" id="GO:0000724">
    <property type="term" value="P:double-strand break repair via homologous recombination"/>
    <property type="evidence" value="ECO:0007669"/>
    <property type="project" value="TreeGrafter"/>
</dbReference>
<organism evidence="11">
    <name type="scientific">Neodiprion lecontei</name>
    <name type="common">Redheaded pine sawfly</name>
    <dbReference type="NCBI Taxonomy" id="441921"/>
    <lineage>
        <taxon>Eukaryota</taxon>
        <taxon>Metazoa</taxon>
        <taxon>Ecdysozoa</taxon>
        <taxon>Arthropoda</taxon>
        <taxon>Hexapoda</taxon>
        <taxon>Insecta</taxon>
        <taxon>Pterygota</taxon>
        <taxon>Neoptera</taxon>
        <taxon>Endopterygota</taxon>
        <taxon>Hymenoptera</taxon>
        <taxon>Tenthredinoidea</taxon>
        <taxon>Diprionidae</taxon>
        <taxon>Diprioninae</taxon>
        <taxon>Neodiprion</taxon>
    </lineage>
</organism>
<dbReference type="GO" id="GO:0030870">
    <property type="term" value="C:Mre11 complex"/>
    <property type="evidence" value="ECO:0007669"/>
    <property type="project" value="InterPro"/>
</dbReference>
<dbReference type="CDD" id="cd22667">
    <property type="entry name" value="FHA_NBN"/>
    <property type="match status" value="1"/>
</dbReference>
<accession>A0A6J0B2Q9</accession>
<feature type="region of interest" description="Disordered" evidence="8">
    <location>
        <begin position="465"/>
        <end position="518"/>
    </location>
</feature>
<reference evidence="11" key="1">
    <citation type="submission" date="2025-08" db="UniProtKB">
        <authorList>
            <consortium name="RefSeq"/>
        </authorList>
    </citation>
    <scope>IDENTIFICATION</scope>
    <source>
        <tissue evidence="11">Thorax and Abdomen</tissue>
    </source>
</reference>
<protein>
    <submittedName>
        <fullName evidence="11">Nibrin</fullName>
    </submittedName>
</protein>
<evidence type="ECO:0000259" key="9">
    <source>
        <dbReference type="PROSITE" id="PS50006"/>
    </source>
</evidence>
<dbReference type="InterPro" id="IPR000253">
    <property type="entry name" value="FHA_dom"/>
</dbReference>
<dbReference type="RefSeq" id="XP_015509339.2">
    <property type="nucleotide sequence ID" value="XM_015653853.2"/>
</dbReference>
<feature type="domain" description="FHA" evidence="9">
    <location>
        <begin position="20"/>
        <end position="75"/>
    </location>
</feature>
<dbReference type="Gene3D" id="2.60.200.20">
    <property type="match status" value="1"/>
</dbReference>
<dbReference type="KEGG" id="nlo:107216610"/>
<dbReference type="GO" id="GO:0003684">
    <property type="term" value="F:damaged DNA binding"/>
    <property type="evidence" value="ECO:0007669"/>
    <property type="project" value="TreeGrafter"/>
</dbReference>
<dbReference type="Gene3D" id="3.40.50.10190">
    <property type="entry name" value="BRCT domain"/>
    <property type="match status" value="1"/>
</dbReference>
<feature type="region of interest" description="Disordered" evidence="8">
    <location>
        <begin position="398"/>
        <end position="428"/>
    </location>
</feature>
<dbReference type="InterPro" id="IPR032429">
    <property type="entry name" value="Nibrin_BRCT2"/>
</dbReference>
<comment type="similarity">
    <text evidence="7">Belongs to the Nibrin family.</text>
</comment>
<sequence>MWYLKSLKGDIIYLKPNKLMIVSRKEGYEILLKDDASISKLHATVIVRPKVNFKNNEPSSTVIVQDTNSKYGTFVLSSQNQQRKLTPGDHILSASDKIKFGLQQHIFTLHYIPLIISTSTLNSDEKVELQNIVEILDGVIVEKWQEYCTHLTVSNATLTAQVVQALAFGTQIVSMAYWRAVIHSVEKKEELPGVKNYVPSIKEGLIDSECVSLETNTRRKVLFRNLCFVCLSASQCGLKDIVQCAGGKLELYDEEQRDVNELSTENFIVLQLENSTSQPLHISQASYDEIQSALQKKKRRLIPESEISLAILYCSTEKYCNPKFNFKRLLGVSRQKKNFQLSSTILAADTEDILPTIPRKTDVIINESVTSSEQIEEAENSRKGKLLFGTKQANVENVKDSSQLPGGYKKITERPTFGSEESSRDGNLIIDETGSEYESDSNDTSAKKNEVNEFDNALNKSKVLTNPTVGRRFNPKLKSQLSDISKSKNTHETYAHSSSRNSGDKFLSNPLTSKDRSWKKAAHNVFEDQQSNEENPRGGNTWSKKLDAATKMSNSANISDTRKSRKQNDRDDDDMFAFVNEGARKKRNVIKNENEGLFELLEDPTTTNPLQEDNIFQQELQKTKCRNILKRKRSMSLTSNNSSTEEEKPEIKIEILDRDEEMIHAPLVLCKKENISMDETCKSTVVPLLRKDIDVSLNARGNYKTFIKMYTLTPKERIKNMYVYQPEDDSISKTNVREEEMTSSEDENDDFRLFSKQGEKKVRARR</sequence>
<dbReference type="AlphaFoldDB" id="A0A6J0B2Q9"/>
<keyword evidence="4" id="KW-0227">DNA damage</keyword>
<dbReference type="FunCoup" id="A0A6J0B2Q9">
    <property type="interactions" value="55"/>
</dbReference>
<dbReference type="InterPro" id="IPR040227">
    <property type="entry name" value="Nibrin-rel"/>
</dbReference>
<evidence type="ECO:0000256" key="1">
    <source>
        <dbReference type="ARBA" id="ARBA00004123"/>
    </source>
</evidence>
<evidence type="ECO:0000256" key="8">
    <source>
        <dbReference type="SAM" id="MobiDB-lite"/>
    </source>
</evidence>
<keyword evidence="6" id="KW-0539">Nucleus</keyword>
<dbReference type="Pfam" id="PF00498">
    <property type="entry name" value="FHA"/>
    <property type="match status" value="1"/>
</dbReference>
<evidence type="ECO:0000313" key="10">
    <source>
        <dbReference type="Proteomes" id="UP000829291"/>
    </source>
</evidence>
<gene>
    <name evidence="11" type="primary">LOC107216610</name>
</gene>
<dbReference type="SUPFAM" id="SSF49879">
    <property type="entry name" value="SMAD/FHA domain"/>
    <property type="match status" value="1"/>
</dbReference>
<dbReference type="GO" id="GO:0005694">
    <property type="term" value="C:chromosome"/>
    <property type="evidence" value="ECO:0007669"/>
    <property type="project" value="UniProtKB-SubCell"/>
</dbReference>
<dbReference type="SUPFAM" id="SSF52113">
    <property type="entry name" value="BRCT domain"/>
    <property type="match status" value="1"/>
</dbReference>
<dbReference type="GO" id="GO:0007095">
    <property type="term" value="P:mitotic G2 DNA damage checkpoint signaling"/>
    <property type="evidence" value="ECO:0007669"/>
    <property type="project" value="InterPro"/>
</dbReference>
<feature type="compositionally biased region" description="Basic and acidic residues" evidence="8">
    <location>
        <begin position="750"/>
        <end position="766"/>
    </location>
</feature>
<dbReference type="PROSITE" id="PS50006">
    <property type="entry name" value="FHA_DOMAIN"/>
    <property type="match status" value="1"/>
</dbReference>
<dbReference type="Pfam" id="PF16508">
    <property type="entry name" value="NIBRIN_BRCT_II"/>
    <property type="match status" value="1"/>
</dbReference>
<dbReference type="OrthoDB" id="552194at2759"/>
<evidence type="ECO:0000256" key="2">
    <source>
        <dbReference type="ARBA" id="ARBA00004286"/>
    </source>
</evidence>
<name>A0A6J0B2Q9_NEOLC</name>
<evidence type="ECO:0000313" key="11">
    <source>
        <dbReference type="RefSeq" id="XP_015509339.2"/>
    </source>
</evidence>
<proteinExistence type="inferred from homology"/>
<evidence type="ECO:0000256" key="4">
    <source>
        <dbReference type="ARBA" id="ARBA00022763"/>
    </source>
</evidence>
<keyword evidence="10" id="KW-1185">Reference proteome</keyword>
<dbReference type="Gene3D" id="3.40.50.10980">
    <property type="entry name" value="Nibrin, BRCT2 domain"/>
    <property type="match status" value="1"/>
</dbReference>
<keyword evidence="5" id="KW-0234">DNA repair</keyword>
<dbReference type="InParanoid" id="A0A6J0B2Q9"/>
<dbReference type="InterPro" id="IPR043014">
    <property type="entry name" value="Nibrin_BRCT2_sf"/>
</dbReference>
<dbReference type="PANTHER" id="PTHR12162:SF0">
    <property type="entry name" value="NIBRIN"/>
    <property type="match status" value="1"/>
</dbReference>
<feature type="compositionally biased region" description="Basic and acidic residues" evidence="8">
    <location>
        <begin position="560"/>
        <end position="569"/>
    </location>
</feature>
<evidence type="ECO:0000256" key="5">
    <source>
        <dbReference type="ARBA" id="ARBA00023204"/>
    </source>
</evidence>
<evidence type="ECO:0000256" key="6">
    <source>
        <dbReference type="ARBA" id="ARBA00023242"/>
    </source>
</evidence>
<dbReference type="GeneID" id="107216610"/>
<feature type="region of interest" description="Disordered" evidence="8">
    <location>
        <begin position="551"/>
        <end position="572"/>
    </location>
</feature>
<comment type="subcellular location">
    <subcellularLocation>
        <location evidence="2">Chromosome</location>
    </subcellularLocation>
    <subcellularLocation>
        <location evidence="1">Nucleus</location>
    </subcellularLocation>
</comment>